<dbReference type="InterPro" id="IPR049942">
    <property type="entry name" value="DML1/Misato"/>
</dbReference>
<evidence type="ECO:0000313" key="7">
    <source>
        <dbReference type="EMBL" id="CAL5224889.1"/>
    </source>
</evidence>
<evidence type="ECO:0000256" key="2">
    <source>
        <dbReference type="ARBA" id="ARBA00008507"/>
    </source>
</evidence>
<comment type="subcellular location">
    <subcellularLocation>
        <location evidence="1">Mitochondrion</location>
    </subcellularLocation>
</comment>
<keyword evidence="3" id="KW-0496">Mitochondrion</keyword>
<feature type="compositionally biased region" description="Polar residues" evidence="4">
    <location>
        <begin position="416"/>
        <end position="426"/>
    </location>
</feature>
<feature type="region of interest" description="Disordered" evidence="4">
    <location>
        <begin position="503"/>
        <end position="527"/>
    </location>
</feature>
<dbReference type="InterPro" id="IPR019605">
    <property type="entry name" value="Misato_II_tubulin-like"/>
</dbReference>
<comment type="caution">
    <text evidence="7">The sequence shown here is derived from an EMBL/GenBank/DDBJ whole genome shotgun (WGS) entry which is preliminary data.</text>
</comment>
<dbReference type="Pfam" id="PF14881">
    <property type="entry name" value="Tubulin_3"/>
    <property type="match status" value="1"/>
</dbReference>
<evidence type="ECO:0000313" key="8">
    <source>
        <dbReference type="Proteomes" id="UP001497392"/>
    </source>
</evidence>
<accession>A0ABP1FYD3</accession>
<evidence type="ECO:0000259" key="5">
    <source>
        <dbReference type="Pfam" id="PF10644"/>
    </source>
</evidence>
<keyword evidence="8" id="KW-1185">Reference proteome</keyword>
<sequence>MGREVITIQAGSLANYVGAHFWNIQDELLGLSNDPQERYLAEQIDPTVLLRQSEDRQGNDLYMPRAVMFDLNGSLGGASHSNLTGGQASEASNSAAESTWGGQVDVHVAQRVQRSRFVEQLEQEPDLDVSEASPHEAQAAADALAEAARQAVTSSSELCRNQGQQEKLQMELDAENGVRSWTDFLKVYLQPQSLCLLPGLWQGACDFSGFGHGSSALRSEEFREEALDRVRLFAEECDALQGFQYFVEDLTGFGHLSYDLLELLGDDYPRSPVMLYALRMPQASAVAGRERRISEAASLALLSEVSSLYIPLAPPSKIPCVRWRPDNMFHASALCASVIEATSTPYRLSANPPPGPLGLPAGTCDLASLTELLRPCHSNNLVGAFAAVPCPELPGLEALRAAQDARQAPREGNTEPPFTQSHTLSWTPRMPSDLEGKLAESVVLRGGMHNGQLLRAAEAAEALDAALMQEGTRCVRHRCVAPLSIPVPLAFPDVFQRQCVNPSSAAASTSDGHHGQRNGVPRKQAYGQPSHIAAVSSIPALTRLCATPHAGQVAKDVLQEFQGVRRSGPGLALLSGWSYTDDDVAQIEERLQQMASCYDNDDSADAF</sequence>
<proteinExistence type="inferred from homology"/>
<comment type="similarity">
    <text evidence="2">Belongs to the misato family.</text>
</comment>
<evidence type="ECO:0000256" key="4">
    <source>
        <dbReference type="SAM" id="MobiDB-lite"/>
    </source>
</evidence>
<dbReference type="SUPFAM" id="SSF52490">
    <property type="entry name" value="Tubulin nucleotide-binding domain-like"/>
    <property type="match status" value="1"/>
</dbReference>
<evidence type="ECO:0000256" key="3">
    <source>
        <dbReference type="ARBA" id="ARBA00023128"/>
    </source>
</evidence>
<reference evidence="7 8" key="1">
    <citation type="submission" date="2024-06" db="EMBL/GenBank/DDBJ databases">
        <authorList>
            <person name="Kraege A."/>
            <person name="Thomma B."/>
        </authorList>
    </citation>
    <scope>NUCLEOTIDE SEQUENCE [LARGE SCALE GENOMIC DNA]</scope>
</reference>
<feature type="region of interest" description="Disordered" evidence="4">
    <location>
        <begin position="80"/>
        <end position="99"/>
    </location>
</feature>
<dbReference type="PANTHER" id="PTHR13391:SF0">
    <property type="entry name" value="PROTEIN MISATO HOMOLOG 1"/>
    <property type="match status" value="1"/>
</dbReference>
<name>A0ABP1FYD3_9CHLO</name>
<dbReference type="InterPro" id="IPR029209">
    <property type="entry name" value="DML1/Misato_tubulin"/>
</dbReference>
<evidence type="ECO:0000256" key="1">
    <source>
        <dbReference type="ARBA" id="ARBA00004173"/>
    </source>
</evidence>
<protein>
    <submittedName>
        <fullName evidence="7">G7648 protein</fullName>
    </submittedName>
</protein>
<dbReference type="Gene3D" id="3.40.50.1440">
    <property type="entry name" value="Tubulin/FtsZ, GTPase domain"/>
    <property type="match status" value="1"/>
</dbReference>
<dbReference type="Pfam" id="PF10644">
    <property type="entry name" value="Misat_Tub_SegII"/>
    <property type="match status" value="1"/>
</dbReference>
<feature type="domain" description="DML1/Misato tubulin" evidence="6">
    <location>
        <begin position="176"/>
        <end position="348"/>
    </location>
</feature>
<feature type="compositionally biased region" description="Low complexity" evidence="4">
    <location>
        <begin position="88"/>
        <end position="98"/>
    </location>
</feature>
<dbReference type="PANTHER" id="PTHR13391">
    <property type="entry name" value="MITOCHONDRIAL DISTRIBUTION REGULATOR MISATO"/>
    <property type="match status" value="1"/>
</dbReference>
<gene>
    <name evidence="7" type="primary">g7648</name>
    <name evidence="7" type="ORF">VP750_LOCUS6548</name>
</gene>
<feature type="region of interest" description="Disordered" evidence="4">
    <location>
        <begin position="402"/>
        <end position="427"/>
    </location>
</feature>
<dbReference type="Proteomes" id="UP001497392">
    <property type="component" value="Unassembled WGS sequence"/>
</dbReference>
<organism evidence="7 8">
    <name type="scientific">Coccomyxa viridis</name>
    <dbReference type="NCBI Taxonomy" id="1274662"/>
    <lineage>
        <taxon>Eukaryota</taxon>
        <taxon>Viridiplantae</taxon>
        <taxon>Chlorophyta</taxon>
        <taxon>core chlorophytes</taxon>
        <taxon>Trebouxiophyceae</taxon>
        <taxon>Trebouxiophyceae incertae sedis</taxon>
        <taxon>Coccomyxaceae</taxon>
        <taxon>Coccomyxa</taxon>
    </lineage>
</organism>
<dbReference type="EMBL" id="CAXHTA020000011">
    <property type="protein sequence ID" value="CAL5224889.1"/>
    <property type="molecule type" value="Genomic_DNA"/>
</dbReference>
<evidence type="ECO:0000259" key="6">
    <source>
        <dbReference type="Pfam" id="PF14881"/>
    </source>
</evidence>
<dbReference type="InterPro" id="IPR036525">
    <property type="entry name" value="Tubulin/FtsZ_GTPase_sf"/>
</dbReference>
<feature type="domain" description="Misato Segment II tubulin-like" evidence="5">
    <location>
        <begin position="3"/>
        <end position="123"/>
    </location>
</feature>